<keyword evidence="1" id="KW-0812">Transmembrane</keyword>
<dbReference type="PANTHER" id="PTHR30015:SF7">
    <property type="entry name" value="TYPE IV METHYL-DIRECTED RESTRICTION ENZYME ECOKMRR"/>
    <property type="match status" value="1"/>
</dbReference>
<dbReference type="InterPro" id="IPR011335">
    <property type="entry name" value="Restrct_endonuc-II-like"/>
</dbReference>
<keyword evidence="3" id="KW-0255">Endonuclease</keyword>
<dbReference type="SUPFAM" id="SSF52980">
    <property type="entry name" value="Restriction endonuclease-like"/>
    <property type="match status" value="1"/>
</dbReference>
<reference evidence="4" key="1">
    <citation type="submission" date="2017-12" db="EMBL/GenBank/DDBJ databases">
        <title>Draft genome sequence of Telmatospirillum siberiense 26-4b1T, an acidotolerant peatland alphaproteobacterium potentially involved in sulfur cycling.</title>
        <authorList>
            <person name="Hausmann B."/>
            <person name="Pjevac P."/>
            <person name="Schreck K."/>
            <person name="Herbold C.W."/>
            <person name="Daims H."/>
            <person name="Wagner M."/>
            <person name="Pester M."/>
            <person name="Loy A."/>
        </authorList>
    </citation>
    <scope>NUCLEOTIDE SEQUENCE [LARGE SCALE GENOMIC DNA]</scope>
    <source>
        <strain evidence="4">26-4b1</strain>
    </source>
</reference>
<feature type="transmembrane region" description="Helical" evidence="1">
    <location>
        <begin position="89"/>
        <end position="106"/>
    </location>
</feature>
<dbReference type="Pfam" id="PF04471">
    <property type="entry name" value="Mrr_cat"/>
    <property type="match status" value="1"/>
</dbReference>
<dbReference type="Proteomes" id="UP000233293">
    <property type="component" value="Unassembled WGS sequence"/>
</dbReference>
<keyword evidence="3" id="KW-0540">Nuclease</keyword>
<dbReference type="Gene3D" id="3.40.1350.10">
    <property type="match status" value="1"/>
</dbReference>
<proteinExistence type="predicted"/>
<dbReference type="InterPro" id="IPR052906">
    <property type="entry name" value="Type_IV_Methyl-Rstrct_Enzyme"/>
</dbReference>
<protein>
    <submittedName>
        <fullName evidence="3">Restriction endonuclease</fullName>
    </submittedName>
</protein>
<evidence type="ECO:0000256" key="1">
    <source>
        <dbReference type="SAM" id="Phobius"/>
    </source>
</evidence>
<dbReference type="OrthoDB" id="9803736at2"/>
<evidence type="ECO:0000313" key="3">
    <source>
        <dbReference type="EMBL" id="PKU22785.1"/>
    </source>
</evidence>
<keyword evidence="3" id="KW-0378">Hydrolase</keyword>
<keyword evidence="4" id="KW-1185">Reference proteome</keyword>
<dbReference type="GO" id="GO:0015666">
    <property type="term" value="F:restriction endodeoxyribonuclease activity"/>
    <property type="evidence" value="ECO:0007669"/>
    <property type="project" value="TreeGrafter"/>
</dbReference>
<evidence type="ECO:0000313" key="4">
    <source>
        <dbReference type="Proteomes" id="UP000233293"/>
    </source>
</evidence>
<sequence length="319" mass="34444">MITNFATERLRLWLVGLFIKAIRGISKEEDRADVLAWLTRARDIVGTDKPAKAKFTELYAQLNGRKAAQIAFSSVSESVQNYKNSDLPLAVKVAVPLTLLAAPFVGGQGVGIAALGGAIGLPALLLIFVGTAGITAVLESFSGNRDGGGDIGGILELIAHDEILRRTTAAMRKAMRSEPHKAETFEMPAEEEALRLTLLAMDPFDFERHVMGFFSATGMVAWVTKKSNDMGVDGFARHEDGLLVVQCKRNAPANLIGRPAIQQFKGVIEENQALRGYFVTTSAFTAEATRSAKASDKVALVGMDDLVRWHMTPPAFDAP</sequence>
<feature type="transmembrane region" description="Helical" evidence="1">
    <location>
        <begin position="112"/>
        <end position="138"/>
    </location>
</feature>
<gene>
    <name evidence="3" type="ORF">CWS72_20150</name>
</gene>
<feature type="domain" description="Restriction endonuclease type IV Mrr" evidence="2">
    <location>
        <begin position="199"/>
        <end position="309"/>
    </location>
</feature>
<dbReference type="GO" id="GO:0003677">
    <property type="term" value="F:DNA binding"/>
    <property type="evidence" value="ECO:0007669"/>
    <property type="project" value="InterPro"/>
</dbReference>
<name>A0A2N3PQV5_9PROT</name>
<comment type="caution">
    <text evidence="3">The sequence shown here is derived from an EMBL/GenBank/DDBJ whole genome shotgun (WGS) entry which is preliminary data.</text>
</comment>
<keyword evidence="1" id="KW-1133">Transmembrane helix</keyword>
<dbReference type="EMBL" id="PIUM01000027">
    <property type="protein sequence ID" value="PKU22785.1"/>
    <property type="molecule type" value="Genomic_DNA"/>
</dbReference>
<dbReference type="InterPro" id="IPR007560">
    <property type="entry name" value="Restrct_endonuc_IV_Mrr"/>
</dbReference>
<keyword evidence="1" id="KW-0472">Membrane</keyword>
<dbReference type="RefSeq" id="WP_101252435.1">
    <property type="nucleotide sequence ID" value="NZ_PIUM01000027.1"/>
</dbReference>
<dbReference type="PANTHER" id="PTHR30015">
    <property type="entry name" value="MRR RESTRICTION SYSTEM PROTEIN"/>
    <property type="match status" value="1"/>
</dbReference>
<dbReference type="AlphaFoldDB" id="A0A2N3PQV5"/>
<accession>A0A2N3PQV5</accession>
<dbReference type="GO" id="GO:0009307">
    <property type="term" value="P:DNA restriction-modification system"/>
    <property type="evidence" value="ECO:0007669"/>
    <property type="project" value="InterPro"/>
</dbReference>
<evidence type="ECO:0000259" key="2">
    <source>
        <dbReference type="Pfam" id="PF04471"/>
    </source>
</evidence>
<dbReference type="InterPro" id="IPR011856">
    <property type="entry name" value="tRNA_endonuc-like_dom_sf"/>
</dbReference>
<organism evidence="3 4">
    <name type="scientific">Telmatospirillum siberiense</name>
    <dbReference type="NCBI Taxonomy" id="382514"/>
    <lineage>
        <taxon>Bacteria</taxon>
        <taxon>Pseudomonadati</taxon>
        <taxon>Pseudomonadota</taxon>
        <taxon>Alphaproteobacteria</taxon>
        <taxon>Rhodospirillales</taxon>
        <taxon>Rhodospirillaceae</taxon>
        <taxon>Telmatospirillum</taxon>
    </lineage>
</organism>